<dbReference type="NCBIfam" id="TIGR03696">
    <property type="entry name" value="Rhs_assc_core"/>
    <property type="match status" value="1"/>
</dbReference>
<dbReference type="OrthoDB" id="1191296at2"/>
<evidence type="ECO:0000313" key="3">
    <source>
        <dbReference type="EMBL" id="PYF74199.1"/>
    </source>
</evidence>
<dbReference type="InterPro" id="IPR050708">
    <property type="entry name" value="T6SS_VgrG/RHS"/>
</dbReference>
<gene>
    <name evidence="3" type="ORF">B0O44_104370</name>
</gene>
<dbReference type="RefSeq" id="WP_110831280.1">
    <property type="nucleotide sequence ID" value="NZ_QKLU01000004.1"/>
</dbReference>
<dbReference type="InterPro" id="IPR045619">
    <property type="entry name" value="DUF6443"/>
</dbReference>
<sequence length="1128" mass="123778">MKYILKNRSKSLLAGLLVSGFCFKANAQQHITKNSYNNESVIQASGSVTLTDGFYIPAGKTVRIFTGFSFASCVNQINNPSANQNYISTRVFKTSGVNEGNLNVQRSTCEVNQSIQYFDGLGRGLQSVTVQGSPTFKDVVQPVVYDAFGREAIKYLPYGAPAGDGSFKTDALSKQIDYYSAASGWDANVVKTATPYSKTIFEASPLNRVLEQGAPGSAWQPASSRGNDLGRTIVSDYGTNIANEVKLWTINGSGASAGVYQPGTLHKSIGKDENWVSGKVGTAEEFKDLEGQVVLRRQWKTETVSLSTYYVYDDLGNLRYVLPPAVNEGTDKSTGVVSSFTEADPLFDQFMYGYHYDGRKRVIEKKIPGKGWEFMVYNKLDQLVLSQDAKQRSSNQWLFSKYDAFGRAVITGLYNDGAGRAALQGTVDGQTLLWETRDRGADYTNQAFPQTIAYYHSINYYDDYSFPGNTFGAPAGDQAPEERVKSLPTASKITVLGTGTALLSVNYYDKEGRVVQVKSQNHLGGTDVVDNTYNFAGELIASNRTNVASGVTTTIATRNEYDHMGRKLATFKSINGAQELVLDKMDYNEIGQLIKKSLHSTDGENFLQNTSYAYNERGWMKNSNGGIFNVELKYNDHLDPAFKQYNGNISSQVYDNNGANTFNYSYDNLNRLTMAATTAAGKNLGETIVYDVMGNISSLTRAGFGTNNYTGYTGNRLTAISGFTNGTYVHDANGNLTSDGPRGVNIDYNYLNLPVRVTGNQDITYTYDAAGRKLKKVSVSTGTTSYVDGIQYKTDGTLDFIQTEEGIARNNAGVFSYEYNLTDHLGNVRASFYKNPATQLLEVLQRDDYYAFGKQAVVKPGTNKYLYNGKELQEELKQLDYGARFYDPEIGRWNVVDPLAEKMRRFSPYVYGNNNPIRFIDPDGMEGVDWGKKGNVWTWDKNIKTKEDAKTAGYDDYRAPGSIVGNAKIGKDGAVGNVYLGDNSSDVSYTLNTVEIRPEDEIPTLSQENKDALDVGAIVVGVAEAITTAVKNDPAVSQTLAKNTGKTLGVFGKILGVGAVINDFNNLRKKGDNATAADYTKIGVSVAMLFVKSNPYTMAFGILYGVADAAGYNPIDVIYNETITRKPK</sequence>
<comment type="caution">
    <text evidence="3">The sequence shown here is derived from an EMBL/GenBank/DDBJ whole genome shotgun (WGS) entry which is preliminary data.</text>
</comment>
<feature type="signal peptide" evidence="1">
    <location>
        <begin position="1"/>
        <end position="27"/>
    </location>
</feature>
<dbReference type="Proteomes" id="UP000248198">
    <property type="component" value="Unassembled WGS sequence"/>
</dbReference>
<dbReference type="Gene3D" id="2.180.10.10">
    <property type="entry name" value="RHS repeat-associated core"/>
    <property type="match status" value="1"/>
</dbReference>
<organism evidence="3 4">
    <name type="scientific">Pedobacter nutrimenti</name>
    <dbReference type="NCBI Taxonomy" id="1241337"/>
    <lineage>
        <taxon>Bacteria</taxon>
        <taxon>Pseudomonadati</taxon>
        <taxon>Bacteroidota</taxon>
        <taxon>Sphingobacteriia</taxon>
        <taxon>Sphingobacteriales</taxon>
        <taxon>Sphingobacteriaceae</taxon>
        <taxon>Pedobacter</taxon>
    </lineage>
</organism>
<protein>
    <submittedName>
        <fullName evidence="3">RHS repeat-associated protein</fullName>
    </submittedName>
</protein>
<proteinExistence type="predicted"/>
<dbReference type="PANTHER" id="PTHR32305:SF15">
    <property type="entry name" value="PROTEIN RHSA-RELATED"/>
    <property type="match status" value="1"/>
</dbReference>
<accession>A0A318URJ3</accession>
<keyword evidence="4" id="KW-1185">Reference proteome</keyword>
<dbReference type="PANTHER" id="PTHR32305">
    <property type="match status" value="1"/>
</dbReference>
<feature type="domain" description="DUF6443" evidence="2">
    <location>
        <begin position="101"/>
        <end position="225"/>
    </location>
</feature>
<feature type="chain" id="PRO_5016264455" evidence="1">
    <location>
        <begin position="28"/>
        <end position="1128"/>
    </location>
</feature>
<name>A0A318URJ3_9SPHI</name>
<dbReference type="Pfam" id="PF20041">
    <property type="entry name" value="DUF6443"/>
    <property type="match status" value="1"/>
</dbReference>
<evidence type="ECO:0000259" key="2">
    <source>
        <dbReference type="Pfam" id="PF20041"/>
    </source>
</evidence>
<evidence type="ECO:0000256" key="1">
    <source>
        <dbReference type="SAM" id="SignalP"/>
    </source>
</evidence>
<dbReference type="EMBL" id="QKLU01000004">
    <property type="protein sequence ID" value="PYF74199.1"/>
    <property type="molecule type" value="Genomic_DNA"/>
</dbReference>
<dbReference type="InterPro" id="IPR022385">
    <property type="entry name" value="Rhs_assc_core"/>
</dbReference>
<reference evidence="3 4" key="1">
    <citation type="submission" date="2018-06" db="EMBL/GenBank/DDBJ databases">
        <title>Genomic Encyclopedia of Archaeal and Bacterial Type Strains, Phase II (KMG-II): from individual species to whole genera.</title>
        <authorList>
            <person name="Goeker M."/>
        </authorList>
    </citation>
    <scope>NUCLEOTIDE SEQUENCE [LARGE SCALE GENOMIC DNA]</scope>
    <source>
        <strain evidence="3 4">DSM 27372</strain>
    </source>
</reference>
<evidence type="ECO:0000313" key="4">
    <source>
        <dbReference type="Proteomes" id="UP000248198"/>
    </source>
</evidence>
<dbReference type="AlphaFoldDB" id="A0A318URJ3"/>
<keyword evidence="1" id="KW-0732">Signal</keyword>